<evidence type="ECO:0000313" key="1">
    <source>
        <dbReference type="EMBL" id="VAV82529.1"/>
    </source>
</evidence>
<protein>
    <submittedName>
        <fullName evidence="1">Uncharacterized protein</fullName>
    </submittedName>
</protein>
<reference evidence="1" key="1">
    <citation type="submission" date="2018-06" db="EMBL/GenBank/DDBJ databases">
        <authorList>
            <person name="Zhirakovskaya E."/>
        </authorList>
    </citation>
    <scope>NUCLEOTIDE SEQUENCE</scope>
</reference>
<dbReference type="AlphaFoldDB" id="A0A3B0QQY3"/>
<accession>A0A3B0QQY3</accession>
<gene>
    <name evidence="1" type="ORF">MNBD_DELTA01-1625</name>
</gene>
<proteinExistence type="predicted"/>
<dbReference type="EMBL" id="UOEA01000021">
    <property type="protein sequence ID" value="VAV82529.1"/>
    <property type="molecule type" value="Genomic_DNA"/>
</dbReference>
<organism evidence="1">
    <name type="scientific">hydrothermal vent metagenome</name>
    <dbReference type="NCBI Taxonomy" id="652676"/>
    <lineage>
        <taxon>unclassified sequences</taxon>
        <taxon>metagenomes</taxon>
        <taxon>ecological metagenomes</taxon>
    </lineage>
</organism>
<sequence>MAISLSAAYLAQLNKGSNSPNVILELALDSSTLKFGYTTGGFSDVQPVLKSVSSLQNKLDTESGFATLGQITFVITGRENFRGLIQNNYLKNRRVTRKDGFAGLLYSEYASTFTGMILDWSRKGDELTITVADEGVKTTKKIPVENATKTQYLDYRNMNPVDIIQDILKNQLGISASFVDDTQFDIEQDLWLSYWTFDRVLTSPKGAIKYLSELQQETNSFIVHDGEKITFKVFAPPVPGQSPDEWTDARHILKDSLSQKSGYKDGFFNRVIVYYDYDESGSDKEENFEAAIIAVDAASQSSGEWDEVKTKTIKSKWIRTLTYSAVSNITGLTLYHVSTANGAGSGTLTYDYGANTLTWTAPGGTAGEAVKLSKDGKFQIFDIDKTKWVRVIVEAASLPASNQSDTITITALQGTSFATNLASQLLRRYRYPVSTVSFSVDINHVSNGGNYLKPTDLVDLTTDEAGEKGESSWNKTRLMLTGLRPDFAGAKIKIDAIDTGMTKRYGFIAPAGYPDYDTASDEQRERAFIGRASDNNLYDGSAYVDGYYIW</sequence>
<name>A0A3B0QQY3_9ZZZZ</name>